<proteinExistence type="predicted"/>
<feature type="transmembrane region" description="Helical" evidence="2">
    <location>
        <begin position="165"/>
        <end position="191"/>
    </location>
</feature>
<dbReference type="PANTHER" id="PTHR40465:SF1">
    <property type="entry name" value="DUF6534 DOMAIN-CONTAINING PROTEIN"/>
    <property type="match status" value="1"/>
</dbReference>
<feature type="domain" description="DUF6534" evidence="3">
    <location>
        <begin position="176"/>
        <end position="263"/>
    </location>
</feature>
<comment type="caution">
    <text evidence="4">The sequence shown here is derived from an EMBL/GenBank/DDBJ whole genome shotgun (WGS) entry which is preliminary data.</text>
</comment>
<dbReference type="OrthoDB" id="2535105at2759"/>
<sequence>MAEAALPPAPAFPPLDSSIGAFLIGTILGVFLAGVTSVQAYTYFSWFGKTDRKLISGVVVTLLVIDLFHTAISVYTIYLWTVTHYGDIAFLVKCPWSFTWDPFLTGLVAFIVQLFYAWRVFVVSRRSWCIPAVIGVLSLLSFAFAIGSTWTIYRLDSEFARFGEFRYGVAIWLLSAAVADILITGSLITYLRQAIKSDYQHSSPIVDRIIRCTVETNGITAVFAIIDAALFVALPQDSWHVLPNLSLVKLYFNGLLVSLNSRKVVEQSQGSGSDKASPFGTPAPGYTATFGSVPNPNAGIHRHEVTTLTISPAEGQVKTEASAEPELEPHPYQVRAYHNLSPQPTGRAAVPMQALPALPTPAATQQSAERPSSREYALSSGAVPSGW</sequence>
<gene>
    <name evidence="4" type="ORF">DMC30DRAFT_120475</name>
</gene>
<feature type="transmembrane region" description="Helical" evidence="2">
    <location>
        <begin position="20"/>
        <end position="42"/>
    </location>
</feature>
<keyword evidence="2" id="KW-0472">Membrane</keyword>
<dbReference type="AlphaFoldDB" id="A0A5C5FNA4"/>
<evidence type="ECO:0000313" key="5">
    <source>
        <dbReference type="Proteomes" id="UP000311382"/>
    </source>
</evidence>
<keyword evidence="2" id="KW-1133">Transmembrane helix</keyword>
<dbReference type="InterPro" id="IPR045339">
    <property type="entry name" value="DUF6534"/>
</dbReference>
<protein>
    <recommendedName>
        <fullName evidence="3">DUF6534 domain-containing protein</fullName>
    </recommendedName>
</protein>
<accession>A0A5C5FNA4</accession>
<feature type="region of interest" description="Disordered" evidence="1">
    <location>
        <begin position="357"/>
        <end position="387"/>
    </location>
</feature>
<organism evidence="4 5">
    <name type="scientific">Rhodotorula diobovata</name>
    <dbReference type="NCBI Taxonomy" id="5288"/>
    <lineage>
        <taxon>Eukaryota</taxon>
        <taxon>Fungi</taxon>
        <taxon>Dikarya</taxon>
        <taxon>Basidiomycota</taxon>
        <taxon>Pucciniomycotina</taxon>
        <taxon>Microbotryomycetes</taxon>
        <taxon>Sporidiobolales</taxon>
        <taxon>Sporidiobolaceae</taxon>
        <taxon>Rhodotorula</taxon>
    </lineage>
</organism>
<dbReference type="Proteomes" id="UP000311382">
    <property type="component" value="Unassembled WGS sequence"/>
</dbReference>
<evidence type="ECO:0000259" key="3">
    <source>
        <dbReference type="Pfam" id="PF20152"/>
    </source>
</evidence>
<dbReference type="Pfam" id="PF20152">
    <property type="entry name" value="DUF6534"/>
    <property type="match status" value="1"/>
</dbReference>
<feature type="compositionally biased region" description="Low complexity" evidence="1">
    <location>
        <begin position="357"/>
        <end position="366"/>
    </location>
</feature>
<evidence type="ECO:0000313" key="4">
    <source>
        <dbReference type="EMBL" id="TNY17414.1"/>
    </source>
</evidence>
<evidence type="ECO:0000256" key="2">
    <source>
        <dbReference type="SAM" id="Phobius"/>
    </source>
</evidence>
<dbReference type="EMBL" id="SOZI01000206">
    <property type="protein sequence ID" value="TNY17414.1"/>
    <property type="molecule type" value="Genomic_DNA"/>
</dbReference>
<dbReference type="PANTHER" id="PTHR40465">
    <property type="entry name" value="CHROMOSOME 1, WHOLE GENOME SHOTGUN SEQUENCE"/>
    <property type="match status" value="1"/>
</dbReference>
<keyword evidence="5" id="KW-1185">Reference proteome</keyword>
<name>A0A5C5FNA4_9BASI</name>
<feature type="transmembrane region" description="Helical" evidence="2">
    <location>
        <begin position="130"/>
        <end position="153"/>
    </location>
</feature>
<feature type="transmembrane region" description="Helical" evidence="2">
    <location>
        <begin position="98"/>
        <end position="118"/>
    </location>
</feature>
<reference evidence="4 5" key="1">
    <citation type="submission" date="2019-03" db="EMBL/GenBank/DDBJ databases">
        <title>Rhodosporidium diobovatum UCD-FST 08-225 genome sequencing, assembly, and annotation.</title>
        <authorList>
            <person name="Fakankun I.U."/>
            <person name="Fristensky B."/>
            <person name="Levin D.B."/>
        </authorList>
    </citation>
    <scope>NUCLEOTIDE SEQUENCE [LARGE SCALE GENOMIC DNA]</scope>
    <source>
        <strain evidence="4 5">UCD-FST 08-225</strain>
    </source>
</reference>
<feature type="transmembrane region" description="Helical" evidence="2">
    <location>
        <begin position="54"/>
        <end position="78"/>
    </location>
</feature>
<keyword evidence="2" id="KW-0812">Transmembrane</keyword>
<dbReference type="STRING" id="5288.A0A5C5FNA4"/>
<evidence type="ECO:0000256" key="1">
    <source>
        <dbReference type="SAM" id="MobiDB-lite"/>
    </source>
</evidence>